<feature type="transmembrane region" description="Helical" evidence="2">
    <location>
        <begin position="102"/>
        <end position="123"/>
    </location>
</feature>
<keyword evidence="2" id="KW-1133">Transmembrane helix</keyword>
<sequence>MSDNQPSAKKAKMSIAAESRGESVKMSIMEATPVELGIDPDQLSNDVLPVVGSLTGMTFPYTMIVMDMLYMFMKTNIEFFMVHGLARFVININEMTIRQHILHTRFIVCTFAIPFAVVCDSYLGYNQYYLLVAGLSTFILVPSLYFVMSAPTYMLPATQKHRMYHVCNIFHGVIFLLEPVRIVTVLKTVLRRYQFPSKRYFCFLLVLGWNVSSVLAACGIYVARSSRICYSILMIINIVNICIYVSFMLIFKPIFFPRADQNYCCVEKVFANTICYVFKRITQYCCKGKRRIFKTAGWRDFNSFHFSERTSMSAHAYVGVLLVMTPLTSYFVMKMVLDVYYVTQFPMLEYEEEQFPVGGLKAAFYCLLSPIFEYFILRHVKKLLKSETAIQLTLVGIGVFLVAIALFWCSVIQHKMSNRSDFMSYNTGTGHLVLVNAMSAAVSIRGKYYNEFMLWKVNSWFELLPWVPLKILRVPRSEIPFKITVSCKIFSMYDDYELKMEEDTYNWYLIFPQGPVQLPVGTFHTKREVALKPNLYSPAVVNILCRIPICAGFLIFQKNEHLSITQIIKSSQTMITLEVVGKYTIMFALVGNTSNSLTVEAEFVRLGVYLLVIHIEDNSNVSLNWGTDITPTTPIRTTITIIKTGNPRGMSRWYMYPTLIIHALGEVLAQVSIMSWLYFATPVDLRVLCFIMPTILAWPAYAYFYYLTPLRFQTVTPIAIFSFGCGCCFFIVLYFFAAIYHTHRWYIGKNVPRSNDSSKNPERALSHAPERPKNA</sequence>
<feature type="transmembrane region" description="Helical" evidence="2">
    <location>
        <begin position="685"/>
        <end position="706"/>
    </location>
</feature>
<accession>A0A0K8SB79</accession>
<feature type="transmembrane region" description="Helical" evidence="2">
    <location>
        <begin position="653"/>
        <end position="679"/>
    </location>
</feature>
<keyword evidence="2" id="KW-0812">Transmembrane</keyword>
<reference evidence="3" key="1">
    <citation type="submission" date="2014-09" db="EMBL/GenBank/DDBJ databases">
        <authorList>
            <person name="Magalhaes I.L.F."/>
            <person name="Oliveira U."/>
            <person name="Santos F.R."/>
            <person name="Vidigal T.H.D.A."/>
            <person name="Brescovit A.D."/>
            <person name="Santos A.J."/>
        </authorList>
    </citation>
    <scope>NUCLEOTIDE SEQUENCE</scope>
</reference>
<feature type="compositionally biased region" description="Basic and acidic residues" evidence="1">
    <location>
        <begin position="759"/>
        <end position="775"/>
    </location>
</feature>
<evidence type="ECO:0000313" key="3">
    <source>
        <dbReference type="EMBL" id="JAG50542.1"/>
    </source>
</evidence>
<name>A0A0K8SB79_LYGHE</name>
<feature type="transmembrane region" description="Helical" evidence="2">
    <location>
        <begin position="389"/>
        <end position="408"/>
    </location>
</feature>
<feature type="transmembrane region" description="Helical" evidence="2">
    <location>
        <begin position="316"/>
        <end position="337"/>
    </location>
</feature>
<feature type="transmembrane region" description="Helical" evidence="2">
    <location>
        <begin position="428"/>
        <end position="446"/>
    </location>
</feature>
<feature type="transmembrane region" description="Helical" evidence="2">
    <location>
        <begin position="129"/>
        <end position="155"/>
    </location>
</feature>
<organism evidence="3">
    <name type="scientific">Lygus hesperus</name>
    <name type="common">Western plant bug</name>
    <dbReference type="NCBI Taxonomy" id="30085"/>
    <lineage>
        <taxon>Eukaryota</taxon>
        <taxon>Metazoa</taxon>
        <taxon>Ecdysozoa</taxon>
        <taxon>Arthropoda</taxon>
        <taxon>Hexapoda</taxon>
        <taxon>Insecta</taxon>
        <taxon>Pterygota</taxon>
        <taxon>Neoptera</taxon>
        <taxon>Paraneoptera</taxon>
        <taxon>Hemiptera</taxon>
        <taxon>Heteroptera</taxon>
        <taxon>Panheteroptera</taxon>
        <taxon>Cimicomorpha</taxon>
        <taxon>Miridae</taxon>
        <taxon>Mirini</taxon>
        <taxon>Lygus</taxon>
    </lineage>
</organism>
<dbReference type="AlphaFoldDB" id="A0A0K8SB79"/>
<feature type="transmembrane region" description="Helical" evidence="2">
    <location>
        <begin position="228"/>
        <end position="251"/>
    </location>
</feature>
<feature type="transmembrane region" description="Helical" evidence="2">
    <location>
        <begin position="200"/>
        <end position="222"/>
    </location>
</feature>
<keyword evidence="2" id="KW-0472">Membrane</keyword>
<proteinExistence type="predicted"/>
<evidence type="ECO:0000256" key="2">
    <source>
        <dbReference type="SAM" id="Phobius"/>
    </source>
</evidence>
<protein>
    <submittedName>
        <fullName evidence="3">Uncharacterized protein</fullName>
    </submittedName>
</protein>
<feature type="transmembrane region" description="Helical" evidence="2">
    <location>
        <begin position="357"/>
        <end position="377"/>
    </location>
</feature>
<evidence type="ECO:0000256" key="1">
    <source>
        <dbReference type="SAM" id="MobiDB-lite"/>
    </source>
</evidence>
<dbReference type="EMBL" id="GBRD01015284">
    <property type="protein sequence ID" value="JAG50542.1"/>
    <property type="molecule type" value="Transcribed_RNA"/>
</dbReference>
<feature type="transmembrane region" description="Helical" evidence="2">
    <location>
        <begin position="718"/>
        <end position="740"/>
    </location>
</feature>
<feature type="region of interest" description="Disordered" evidence="1">
    <location>
        <begin position="753"/>
        <end position="775"/>
    </location>
</feature>